<keyword evidence="2" id="KW-1185">Reference proteome</keyword>
<dbReference type="CDD" id="cd06259">
    <property type="entry name" value="YdcF-like"/>
    <property type="match status" value="1"/>
</dbReference>
<name>A0A9P9EYE5_9HYPO</name>
<dbReference type="OrthoDB" id="17725at2759"/>
<dbReference type="AlphaFoldDB" id="A0A9P9EYE5"/>
<dbReference type="GO" id="GO:0005886">
    <property type="term" value="C:plasma membrane"/>
    <property type="evidence" value="ECO:0007669"/>
    <property type="project" value="TreeGrafter"/>
</dbReference>
<dbReference type="Gene3D" id="1.10.3620.10">
    <property type="entry name" value="YdcF like domain"/>
    <property type="match status" value="1"/>
</dbReference>
<evidence type="ECO:0000313" key="2">
    <source>
        <dbReference type="Proteomes" id="UP000738349"/>
    </source>
</evidence>
<organism evidence="1 2">
    <name type="scientific">Dactylonectria macrodidyma</name>
    <dbReference type="NCBI Taxonomy" id="307937"/>
    <lineage>
        <taxon>Eukaryota</taxon>
        <taxon>Fungi</taxon>
        <taxon>Dikarya</taxon>
        <taxon>Ascomycota</taxon>
        <taxon>Pezizomycotina</taxon>
        <taxon>Sordariomycetes</taxon>
        <taxon>Hypocreomycetidae</taxon>
        <taxon>Hypocreales</taxon>
        <taxon>Nectriaceae</taxon>
        <taxon>Dactylonectria</taxon>
    </lineage>
</organism>
<comment type="caution">
    <text evidence="1">The sequence shown here is derived from an EMBL/GenBank/DDBJ whole genome shotgun (WGS) entry which is preliminary data.</text>
</comment>
<sequence length="356" mass="38704">MDGPNAKSTSPSPMSEVVWGINTISSFLAQEQIPNAAALESFLNSPRPKSDGIWSPKDKVVVLCASAVLSTAEAVFAWAVERANPQPNIDPASETKDGILVTDGSRDTSDKITLVLVGGVGHSTALLYDAVRNHPAFHVIADEVDGKPEAAVLQAIAEQFYNLSIDDSSNATGRNEAQGGLRILVEDRSTNCGANASETRKVLEQHGIKSPHSIVVVQDPTMCRRTVASFQHTYRDIVGENFQILSWPTFVPEVCLAGKPQDDYNSPALLSLVYRAQEDFPTSQDGLWSMDRFLDLLMGEIPRLRDDENGYGPNGRGFIGHVGMPPSVETAWATVDRFLRSIRGQEGSQRQRLEGS</sequence>
<dbReference type="InterPro" id="IPR051599">
    <property type="entry name" value="Cell_Envelope_Assoc"/>
</dbReference>
<dbReference type="InterPro" id="IPR003848">
    <property type="entry name" value="DUF218"/>
</dbReference>
<dbReference type="EMBL" id="JAGMUV010000007">
    <property type="protein sequence ID" value="KAH7148254.1"/>
    <property type="molecule type" value="Genomic_DNA"/>
</dbReference>
<protein>
    <recommendedName>
        <fullName evidence="3">DUF218 domain-containing protein</fullName>
    </recommendedName>
</protein>
<gene>
    <name evidence="1" type="ORF">EDB81DRAFT_791824</name>
</gene>
<evidence type="ECO:0000313" key="1">
    <source>
        <dbReference type="EMBL" id="KAH7148254.1"/>
    </source>
</evidence>
<reference evidence="1" key="1">
    <citation type="journal article" date="2021" name="Nat. Commun.">
        <title>Genetic determinants of endophytism in the Arabidopsis root mycobiome.</title>
        <authorList>
            <person name="Mesny F."/>
            <person name="Miyauchi S."/>
            <person name="Thiergart T."/>
            <person name="Pickel B."/>
            <person name="Atanasova L."/>
            <person name="Karlsson M."/>
            <person name="Huettel B."/>
            <person name="Barry K.W."/>
            <person name="Haridas S."/>
            <person name="Chen C."/>
            <person name="Bauer D."/>
            <person name="Andreopoulos W."/>
            <person name="Pangilinan J."/>
            <person name="LaButti K."/>
            <person name="Riley R."/>
            <person name="Lipzen A."/>
            <person name="Clum A."/>
            <person name="Drula E."/>
            <person name="Henrissat B."/>
            <person name="Kohler A."/>
            <person name="Grigoriev I.V."/>
            <person name="Martin F.M."/>
            <person name="Hacquard S."/>
        </authorList>
    </citation>
    <scope>NUCLEOTIDE SEQUENCE</scope>
    <source>
        <strain evidence="1">MPI-CAGE-AT-0147</strain>
    </source>
</reference>
<dbReference type="InterPro" id="IPR014729">
    <property type="entry name" value="Rossmann-like_a/b/a_fold"/>
</dbReference>
<dbReference type="Gene3D" id="3.40.50.620">
    <property type="entry name" value="HUPs"/>
    <property type="match status" value="1"/>
</dbReference>
<evidence type="ECO:0008006" key="3">
    <source>
        <dbReference type="Google" id="ProtNLM"/>
    </source>
</evidence>
<dbReference type="PANTHER" id="PTHR30336:SF20">
    <property type="entry name" value="DUF218 DOMAIN-CONTAINING PROTEIN"/>
    <property type="match status" value="1"/>
</dbReference>
<proteinExistence type="predicted"/>
<dbReference type="PANTHER" id="PTHR30336">
    <property type="entry name" value="INNER MEMBRANE PROTEIN, PROBABLE PERMEASE"/>
    <property type="match status" value="1"/>
</dbReference>
<accession>A0A9P9EYE5</accession>
<dbReference type="Proteomes" id="UP000738349">
    <property type="component" value="Unassembled WGS sequence"/>
</dbReference>